<evidence type="ECO:0000256" key="1">
    <source>
        <dbReference type="SAM" id="SignalP"/>
    </source>
</evidence>
<keyword evidence="1" id="KW-0732">Signal</keyword>
<name>A0A0D3J5B8_EMIH1</name>
<proteinExistence type="predicted"/>
<sequence>MIATPPLSPRARAPAAAALLLLSLALLSVSFRAWPPLLQGGDGRANSTRARLFDAGFLFAKTDVKTNVKTTVGVGDKPAQLALEYAKSVSGKAHGKGQGRRRPAWRRQKGYSYGAAAASYYSAGSYGAGYYDGGSRLGVRAVPPPEKERGLAATSSAATSSAARRPLADSALASADAAAATDASGAAARDFDGFFTLMEVKVETNVPVTVGVGDKAAAAAIASASKESGGPPVSVSVAPKIAFTGSSKTCSCNACDGTPCSPGAGNSAHRCSRCGPSTPACYGDSSSPAGRGACFFVGEPNLEGGLCDCP</sequence>
<dbReference type="HOGENOM" id="CLU_049262_0_0_1"/>
<evidence type="ECO:0000313" key="2">
    <source>
        <dbReference type="EnsemblProtists" id="EOD18703"/>
    </source>
</evidence>
<feature type="signal peptide" evidence="1">
    <location>
        <begin position="1"/>
        <end position="33"/>
    </location>
</feature>
<accession>A0A0D3J5B8</accession>
<organism evidence="2 3">
    <name type="scientific">Emiliania huxleyi (strain CCMP1516)</name>
    <dbReference type="NCBI Taxonomy" id="280463"/>
    <lineage>
        <taxon>Eukaryota</taxon>
        <taxon>Haptista</taxon>
        <taxon>Haptophyta</taxon>
        <taxon>Prymnesiophyceae</taxon>
        <taxon>Isochrysidales</taxon>
        <taxon>Noelaerhabdaceae</taxon>
        <taxon>Emiliania</taxon>
    </lineage>
</organism>
<dbReference type="AlphaFoldDB" id="A0A0D3J5B8"/>
<dbReference type="PaxDb" id="2903-EOD18703"/>
<dbReference type="KEGG" id="ehx:EMIHUDRAFT_243546"/>
<dbReference type="GeneID" id="17264255"/>
<reference evidence="3" key="1">
    <citation type="journal article" date="2013" name="Nature">
        <title>Pan genome of the phytoplankton Emiliania underpins its global distribution.</title>
        <authorList>
            <person name="Read B.A."/>
            <person name="Kegel J."/>
            <person name="Klute M.J."/>
            <person name="Kuo A."/>
            <person name="Lefebvre S.C."/>
            <person name="Maumus F."/>
            <person name="Mayer C."/>
            <person name="Miller J."/>
            <person name="Monier A."/>
            <person name="Salamov A."/>
            <person name="Young J."/>
            <person name="Aguilar M."/>
            <person name="Claverie J.M."/>
            <person name="Frickenhaus S."/>
            <person name="Gonzalez K."/>
            <person name="Herman E.K."/>
            <person name="Lin Y.C."/>
            <person name="Napier J."/>
            <person name="Ogata H."/>
            <person name="Sarno A.F."/>
            <person name="Shmutz J."/>
            <person name="Schroeder D."/>
            <person name="de Vargas C."/>
            <person name="Verret F."/>
            <person name="von Dassow P."/>
            <person name="Valentin K."/>
            <person name="Van de Peer Y."/>
            <person name="Wheeler G."/>
            <person name="Dacks J.B."/>
            <person name="Delwiche C.F."/>
            <person name="Dyhrman S.T."/>
            <person name="Glockner G."/>
            <person name="John U."/>
            <person name="Richards T."/>
            <person name="Worden A.Z."/>
            <person name="Zhang X."/>
            <person name="Grigoriev I.V."/>
            <person name="Allen A.E."/>
            <person name="Bidle K."/>
            <person name="Borodovsky M."/>
            <person name="Bowler C."/>
            <person name="Brownlee C."/>
            <person name="Cock J.M."/>
            <person name="Elias M."/>
            <person name="Gladyshev V.N."/>
            <person name="Groth M."/>
            <person name="Guda C."/>
            <person name="Hadaegh A."/>
            <person name="Iglesias-Rodriguez M.D."/>
            <person name="Jenkins J."/>
            <person name="Jones B.M."/>
            <person name="Lawson T."/>
            <person name="Leese F."/>
            <person name="Lindquist E."/>
            <person name="Lobanov A."/>
            <person name="Lomsadze A."/>
            <person name="Malik S.B."/>
            <person name="Marsh M.E."/>
            <person name="Mackinder L."/>
            <person name="Mock T."/>
            <person name="Mueller-Roeber B."/>
            <person name="Pagarete A."/>
            <person name="Parker M."/>
            <person name="Probert I."/>
            <person name="Quesneville H."/>
            <person name="Raines C."/>
            <person name="Rensing S.A."/>
            <person name="Riano-Pachon D.M."/>
            <person name="Richier S."/>
            <person name="Rokitta S."/>
            <person name="Shiraiwa Y."/>
            <person name="Soanes D.M."/>
            <person name="van der Giezen M."/>
            <person name="Wahlund T.M."/>
            <person name="Williams B."/>
            <person name="Wilson W."/>
            <person name="Wolfe G."/>
            <person name="Wurch L.L."/>
        </authorList>
    </citation>
    <scope>NUCLEOTIDE SEQUENCE</scope>
</reference>
<evidence type="ECO:0000313" key="3">
    <source>
        <dbReference type="Proteomes" id="UP000013827"/>
    </source>
</evidence>
<feature type="chain" id="PRO_5044270230" evidence="1">
    <location>
        <begin position="34"/>
        <end position="310"/>
    </location>
</feature>
<keyword evidence="3" id="KW-1185">Reference proteome</keyword>
<dbReference type="RefSeq" id="XP_005771132.1">
    <property type="nucleotide sequence ID" value="XM_005771075.1"/>
</dbReference>
<dbReference type="EnsemblProtists" id="EOD18703">
    <property type="protein sequence ID" value="EOD18703"/>
    <property type="gene ID" value="EMIHUDRAFT_243546"/>
</dbReference>
<reference evidence="2" key="2">
    <citation type="submission" date="2024-10" db="UniProtKB">
        <authorList>
            <consortium name="EnsemblProtists"/>
        </authorList>
    </citation>
    <scope>IDENTIFICATION</scope>
</reference>
<protein>
    <submittedName>
        <fullName evidence="2">Uncharacterized protein</fullName>
    </submittedName>
</protein>
<dbReference type="Proteomes" id="UP000013827">
    <property type="component" value="Unassembled WGS sequence"/>
</dbReference>